<dbReference type="Gene3D" id="3.40.50.1820">
    <property type="entry name" value="alpha/beta hydrolase"/>
    <property type="match status" value="1"/>
</dbReference>
<dbReference type="OrthoDB" id="9780932at2"/>
<evidence type="ECO:0000313" key="2">
    <source>
        <dbReference type="EMBL" id="PKQ62314.1"/>
    </source>
</evidence>
<dbReference type="GO" id="GO:0004301">
    <property type="term" value="F:epoxide hydrolase activity"/>
    <property type="evidence" value="ECO:0007669"/>
    <property type="project" value="TreeGrafter"/>
</dbReference>
<evidence type="ECO:0000259" key="1">
    <source>
        <dbReference type="Pfam" id="PF00561"/>
    </source>
</evidence>
<dbReference type="InterPro" id="IPR000639">
    <property type="entry name" value="Epox_hydrolase-like"/>
</dbReference>
<accession>A0A2N3HW78</accession>
<feature type="domain" description="AB hydrolase-1" evidence="1">
    <location>
        <begin position="38"/>
        <end position="283"/>
    </location>
</feature>
<reference evidence="2 3" key="1">
    <citation type="journal article" date="2017" name="Front. Microbiol.">
        <title>Labilibaculum manganireducens gen. nov., sp. nov. and Labilibaculum filiforme sp. nov., Novel Bacteroidetes Isolated from Subsurface Sediments of the Baltic Sea.</title>
        <authorList>
            <person name="Vandieken V."/>
            <person name="Marshall I.P."/>
            <person name="Niemann H."/>
            <person name="Engelen B."/>
            <person name="Cypionka H."/>
        </authorList>
    </citation>
    <scope>NUCLEOTIDE SEQUENCE [LARGE SCALE GENOMIC DNA]</scope>
    <source>
        <strain evidence="2 3">59.16B</strain>
    </source>
</reference>
<dbReference type="PRINTS" id="PR00412">
    <property type="entry name" value="EPOXHYDRLASE"/>
</dbReference>
<proteinExistence type="predicted"/>
<organism evidence="2 3">
    <name type="scientific">Labilibaculum filiforme</name>
    <dbReference type="NCBI Taxonomy" id="1940526"/>
    <lineage>
        <taxon>Bacteria</taxon>
        <taxon>Pseudomonadati</taxon>
        <taxon>Bacteroidota</taxon>
        <taxon>Bacteroidia</taxon>
        <taxon>Marinilabiliales</taxon>
        <taxon>Marinifilaceae</taxon>
        <taxon>Labilibaculum</taxon>
    </lineage>
</organism>
<name>A0A2N3HW78_9BACT</name>
<dbReference type="Pfam" id="PF00561">
    <property type="entry name" value="Abhydrolase_1"/>
    <property type="match status" value="1"/>
</dbReference>
<dbReference type="PANTHER" id="PTHR42977">
    <property type="entry name" value="HYDROLASE-RELATED"/>
    <property type="match status" value="1"/>
</dbReference>
<dbReference type="InterPro" id="IPR000073">
    <property type="entry name" value="AB_hydrolase_1"/>
</dbReference>
<dbReference type="AlphaFoldDB" id="A0A2N3HW78"/>
<dbReference type="EMBL" id="MVDD01000009">
    <property type="protein sequence ID" value="PKQ62314.1"/>
    <property type="molecule type" value="Genomic_DNA"/>
</dbReference>
<protein>
    <recommendedName>
        <fullName evidence="1">AB hydrolase-1 domain-containing protein</fullName>
    </recommendedName>
</protein>
<dbReference type="NCBIfam" id="NF002938">
    <property type="entry name" value="PRK03592.1"/>
    <property type="match status" value="1"/>
</dbReference>
<dbReference type="SUPFAM" id="SSF53474">
    <property type="entry name" value="alpha/beta-Hydrolases"/>
    <property type="match status" value="1"/>
</dbReference>
<dbReference type="Proteomes" id="UP000233535">
    <property type="component" value="Unassembled WGS sequence"/>
</dbReference>
<dbReference type="PANTHER" id="PTHR42977:SF1">
    <property type="entry name" value="BLR6576 PROTEIN"/>
    <property type="match status" value="1"/>
</dbReference>
<sequence length="299" mass="34545">MSNIKPISAEFPFESNFQEILNSKMHYIDEGDKNSKHTFLLLHGNPTSSYLWRNIIPHLSPLGRVVAPDLIGMGKSDKPDIDYTFKDHIEYLDALIEKLALKDIILVIQDWGSGLGFNYANKHRENIKGIVFFEAIVQVSYWKDMSEEVAGVFQKFRDPKEGYEMIVKNNFFIEAMLPMGAGRELTEEEMNNYRAPYLEEKHRKPLLAWPNQISFDGIPKFTTDIVNSYNEYHKTSAIPKLMFYANSGLIIVPELAQNIRETWKNITSIDLGEGKHYLQESHPHEIGEGIVDWYKDILE</sequence>
<evidence type="ECO:0000313" key="3">
    <source>
        <dbReference type="Proteomes" id="UP000233535"/>
    </source>
</evidence>
<dbReference type="InterPro" id="IPR051340">
    <property type="entry name" value="Haloalkane_dehalogenase"/>
</dbReference>
<comment type="caution">
    <text evidence="2">The sequence shown here is derived from an EMBL/GenBank/DDBJ whole genome shotgun (WGS) entry which is preliminary data.</text>
</comment>
<dbReference type="RefSeq" id="WP_101261968.1">
    <property type="nucleotide sequence ID" value="NZ_MVDD01000009.1"/>
</dbReference>
<gene>
    <name evidence="2" type="ORF">BZG02_13475</name>
</gene>
<keyword evidence="3" id="KW-1185">Reference proteome</keyword>
<dbReference type="InterPro" id="IPR029058">
    <property type="entry name" value="AB_hydrolase_fold"/>
</dbReference>